<dbReference type="AlphaFoldDB" id="A0A6N2MD01"/>
<reference evidence="1" key="1">
    <citation type="submission" date="2019-03" db="EMBL/GenBank/DDBJ databases">
        <authorList>
            <person name="Mank J."/>
            <person name="Almeida P."/>
        </authorList>
    </citation>
    <scope>NUCLEOTIDE SEQUENCE</scope>
    <source>
        <strain evidence="1">78183</strain>
    </source>
</reference>
<evidence type="ECO:0000313" key="1">
    <source>
        <dbReference type="EMBL" id="VFU47527.1"/>
    </source>
</evidence>
<proteinExistence type="predicted"/>
<accession>A0A6N2MD01</accession>
<organism evidence="1">
    <name type="scientific">Salix viminalis</name>
    <name type="common">Common osier</name>
    <name type="synonym">Basket willow</name>
    <dbReference type="NCBI Taxonomy" id="40686"/>
    <lineage>
        <taxon>Eukaryota</taxon>
        <taxon>Viridiplantae</taxon>
        <taxon>Streptophyta</taxon>
        <taxon>Embryophyta</taxon>
        <taxon>Tracheophyta</taxon>
        <taxon>Spermatophyta</taxon>
        <taxon>Magnoliopsida</taxon>
        <taxon>eudicotyledons</taxon>
        <taxon>Gunneridae</taxon>
        <taxon>Pentapetalae</taxon>
        <taxon>rosids</taxon>
        <taxon>fabids</taxon>
        <taxon>Malpighiales</taxon>
        <taxon>Salicaceae</taxon>
        <taxon>Saliceae</taxon>
        <taxon>Salix</taxon>
    </lineage>
</organism>
<protein>
    <submittedName>
        <fullName evidence="1">Uncharacterized protein</fullName>
    </submittedName>
</protein>
<gene>
    <name evidence="1" type="ORF">SVIM_LOCUS305155</name>
</gene>
<sequence>MKANSSSVKTKKGLRIIWPRNERLLMTLQVKRMRLKRGSECTEVFLGQNSRLRKAPLVRPQPNLFSIVKEDPSISRTAAYFRRKDFTCILKCEIKSTWCFGGDLYPRKR</sequence>
<dbReference type="EMBL" id="CAADRP010001670">
    <property type="protein sequence ID" value="VFU47527.1"/>
    <property type="molecule type" value="Genomic_DNA"/>
</dbReference>
<name>A0A6N2MD01_SALVM</name>